<dbReference type="EMBL" id="JAPFFF010000057">
    <property type="protein sequence ID" value="KAK8837891.1"/>
    <property type="molecule type" value="Genomic_DNA"/>
</dbReference>
<evidence type="ECO:0000256" key="1">
    <source>
        <dbReference type="ARBA" id="ARBA00004251"/>
    </source>
</evidence>
<evidence type="ECO:0000313" key="17">
    <source>
        <dbReference type="EMBL" id="KAK8837891.1"/>
    </source>
</evidence>
<keyword evidence="13" id="KW-1015">Disulfide bond</keyword>
<keyword evidence="8" id="KW-0418">Kinase</keyword>
<evidence type="ECO:0000256" key="3">
    <source>
        <dbReference type="ARBA" id="ARBA00022475"/>
    </source>
</evidence>
<reference evidence="17 18" key="1">
    <citation type="submission" date="2024-04" db="EMBL/GenBank/DDBJ databases">
        <title>Tritrichomonas musculus Genome.</title>
        <authorList>
            <person name="Alves-Ferreira E."/>
            <person name="Grigg M."/>
            <person name="Lorenzi H."/>
            <person name="Galac M."/>
        </authorList>
    </citation>
    <scope>NUCLEOTIDE SEQUENCE [LARGE SCALE GENOMIC DNA]</scope>
    <source>
        <strain evidence="17 18">EAF2021</strain>
    </source>
</reference>
<comment type="caution">
    <text evidence="17">The sequence shown here is derived from an EMBL/GenBank/DDBJ whole genome shotgun (WGS) entry which is preliminary data.</text>
</comment>
<dbReference type="Pfam" id="PF12810">
    <property type="entry name" value="ALK_LTK_GRD"/>
    <property type="match status" value="1"/>
</dbReference>
<keyword evidence="15" id="KW-0325">Glycoprotein</keyword>
<comment type="subcellular location">
    <subcellularLocation>
        <location evidence="1">Cell membrane</location>
        <topology evidence="1">Single-pass type I membrane protein</topology>
    </subcellularLocation>
</comment>
<keyword evidence="6" id="KW-0732">Signal</keyword>
<evidence type="ECO:0000256" key="8">
    <source>
        <dbReference type="ARBA" id="ARBA00022777"/>
    </source>
</evidence>
<evidence type="ECO:0000256" key="2">
    <source>
        <dbReference type="ARBA" id="ARBA00011902"/>
    </source>
</evidence>
<evidence type="ECO:0000256" key="10">
    <source>
        <dbReference type="ARBA" id="ARBA00022989"/>
    </source>
</evidence>
<keyword evidence="14" id="KW-0675">Receptor</keyword>
<keyword evidence="5" id="KW-0812">Transmembrane</keyword>
<accession>A0ABR2GW51</accession>
<keyword evidence="10" id="KW-1133">Transmembrane helix</keyword>
<evidence type="ECO:0000256" key="14">
    <source>
        <dbReference type="ARBA" id="ARBA00023170"/>
    </source>
</evidence>
<evidence type="ECO:0000259" key="16">
    <source>
        <dbReference type="Pfam" id="PF12810"/>
    </source>
</evidence>
<sequence>MDSSQTIQPSYQSFSRLTQNDDSSSFTFIISLDHGQTNNNQVEIKTTLNKARVISKKVSTYYQADPTIQYIELNIPSNFNIKEEQASLKNKIEIIFQTIINSTDRPKTVSKEDLFLMILLMRLIGYENFDNNQNKTKLTNFINTVSEAVSLLTTEFHSDAIQFLSLHFVEFLKSDTFSKIEEGLILDIIDTYTEGNKSKQSNEFNEIFNVLKDKNEPLFLIHFLLRVQVDNLDIGMIEYIIGSIDDEIAEKETPALAGIAKKYFQIIKNSMYKFRLDYTGSLQTLVIPADGKYEIEAIAASGSGGNTYGTSYTSVGGRGAKIVANFNFKKGDVIDIVVGGTGTSKQATATDGASGGGGGGTFIFKRINSVTDERYQFSKGDIKYETLLAVAGGSGGEDSAQKNHSSVGYDGEASSFKSLTNYTEHSKDVRNPESSNSNYNVKGIEQFIQYDAKGAFYERANGFSRGGYGCGAAGDDQFTSGGGWCQGSNQYQATSWSLDSNAVGIDGFNKGNGSVTILFKE</sequence>
<evidence type="ECO:0000256" key="15">
    <source>
        <dbReference type="ARBA" id="ARBA00023180"/>
    </source>
</evidence>
<evidence type="ECO:0000256" key="9">
    <source>
        <dbReference type="ARBA" id="ARBA00022840"/>
    </source>
</evidence>
<feature type="domain" description="ALK/LTK-like glycine-rich" evidence="16">
    <location>
        <begin position="290"/>
        <end position="517"/>
    </location>
</feature>
<evidence type="ECO:0000256" key="11">
    <source>
        <dbReference type="ARBA" id="ARBA00023136"/>
    </source>
</evidence>
<evidence type="ECO:0000256" key="12">
    <source>
        <dbReference type="ARBA" id="ARBA00023137"/>
    </source>
</evidence>
<evidence type="ECO:0000313" key="18">
    <source>
        <dbReference type="Proteomes" id="UP001470230"/>
    </source>
</evidence>
<keyword evidence="7" id="KW-0547">Nucleotide-binding</keyword>
<evidence type="ECO:0000256" key="13">
    <source>
        <dbReference type="ARBA" id="ARBA00023157"/>
    </source>
</evidence>
<evidence type="ECO:0000256" key="5">
    <source>
        <dbReference type="ARBA" id="ARBA00022692"/>
    </source>
</evidence>
<keyword evidence="12" id="KW-0829">Tyrosine-protein kinase</keyword>
<organism evidence="17 18">
    <name type="scientific">Tritrichomonas musculus</name>
    <dbReference type="NCBI Taxonomy" id="1915356"/>
    <lineage>
        <taxon>Eukaryota</taxon>
        <taxon>Metamonada</taxon>
        <taxon>Parabasalia</taxon>
        <taxon>Tritrichomonadida</taxon>
        <taxon>Tritrichomonadidae</taxon>
        <taxon>Tritrichomonas</taxon>
    </lineage>
</organism>
<evidence type="ECO:0000256" key="6">
    <source>
        <dbReference type="ARBA" id="ARBA00022729"/>
    </source>
</evidence>
<gene>
    <name evidence="17" type="ORF">M9Y10_035832</name>
</gene>
<name>A0ABR2GW51_9EUKA</name>
<dbReference type="EC" id="2.7.10.1" evidence="2"/>
<evidence type="ECO:0000256" key="7">
    <source>
        <dbReference type="ARBA" id="ARBA00022741"/>
    </source>
</evidence>
<keyword evidence="11" id="KW-0472">Membrane</keyword>
<dbReference type="InterPro" id="IPR055163">
    <property type="entry name" value="ALK/LTK-like_GRD"/>
</dbReference>
<keyword evidence="3" id="KW-1003">Cell membrane</keyword>
<protein>
    <recommendedName>
        <fullName evidence="2">receptor protein-tyrosine kinase</fullName>
        <ecNumber evidence="2">2.7.10.1</ecNumber>
    </recommendedName>
</protein>
<keyword evidence="18" id="KW-1185">Reference proteome</keyword>
<keyword evidence="9" id="KW-0067">ATP-binding</keyword>
<proteinExistence type="predicted"/>
<dbReference type="Proteomes" id="UP001470230">
    <property type="component" value="Unassembled WGS sequence"/>
</dbReference>
<evidence type="ECO:0000256" key="4">
    <source>
        <dbReference type="ARBA" id="ARBA00022679"/>
    </source>
</evidence>
<keyword evidence="4" id="KW-0808">Transferase</keyword>